<comment type="caution">
    <text evidence="1">The sequence shown here is derived from an EMBL/GenBank/DDBJ whole genome shotgun (WGS) entry which is preliminary data.</text>
</comment>
<evidence type="ECO:0000313" key="1">
    <source>
        <dbReference type="EMBL" id="MCW9707257.1"/>
    </source>
</evidence>
<dbReference type="EMBL" id="JAGGJA010000006">
    <property type="protein sequence ID" value="MCW9707257.1"/>
    <property type="molecule type" value="Genomic_DNA"/>
</dbReference>
<keyword evidence="2" id="KW-1185">Reference proteome</keyword>
<organism evidence="1 2">
    <name type="scientific">Fodinibius salsisoli</name>
    <dbReference type="NCBI Taxonomy" id="2820877"/>
    <lineage>
        <taxon>Bacteria</taxon>
        <taxon>Pseudomonadati</taxon>
        <taxon>Balneolota</taxon>
        <taxon>Balneolia</taxon>
        <taxon>Balneolales</taxon>
        <taxon>Balneolaceae</taxon>
        <taxon>Fodinibius</taxon>
    </lineage>
</organism>
<evidence type="ECO:0000313" key="2">
    <source>
        <dbReference type="Proteomes" id="UP001207918"/>
    </source>
</evidence>
<evidence type="ECO:0008006" key="3">
    <source>
        <dbReference type="Google" id="ProtNLM"/>
    </source>
</evidence>
<protein>
    <recommendedName>
        <fullName evidence="3">Carbohydrate binding domain-containing protein</fullName>
    </recommendedName>
</protein>
<gene>
    <name evidence="1" type="ORF">J6I44_10340</name>
</gene>
<dbReference type="Proteomes" id="UP001207918">
    <property type="component" value="Unassembled WGS sequence"/>
</dbReference>
<reference evidence="1 2" key="1">
    <citation type="submission" date="2021-03" db="EMBL/GenBank/DDBJ databases">
        <title>Aliifodinibius sp. nov., a new bacterium isolated from saline soil.</title>
        <authorList>
            <person name="Galisteo C."/>
            <person name="De La Haba R."/>
            <person name="Sanchez-Porro C."/>
            <person name="Ventosa A."/>
        </authorList>
    </citation>
    <scope>NUCLEOTIDE SEQUENCE [LARGE SCALE GENOMIC DNA]</scope>
    <source>
        <strain evidence="1 2">1BSP15-2V2</strain>
    </source>
</reference>
<name>A0ABT3PMT2_9BACT</name>
<proteinExistence type="predicted"/>
<dbReference type="Gene3D" id="2.60.120.260">
    <property type="entry name" value="Galactose-binding domain-like"/>
    <property type="match status" value="1"/>
</dbReference>
<accession>A0ABT3PMT2</accession>
<dbReference type="RefSeq" id="WP_265766015.1">
    <property type="nucleotide sequence ID" value="NZ_JAGGJA010000006.1"/>
</dbReference>
<sequence length="215" mass="23850">MRIRSQKLYTAVLFFIILFWGGLESAEAQFFWNTDFEYGVNKSQPRKWAIEGEGEEYTGYLVNEISKTGNKSLFMSLTNSETYTILNIPGELVAGKAVSVSGYIKAQDADSLQVQLMIFNPAEGNVLASADQQLVKNSWQPTSLRTSVKESNGPNDILFALVAKGSGSFWFDAVQVKISEKVFGDDAPDFSEPTRDEIAQLNKQAIPFEMPPPGK</sequence>